<comment type="caution">
    <text evidence="1">The sequence shown here is derived from an EMBL/GenBank/DDBJ whole genome shotgun (WGS) entry which is preliminary data.</text>
</comment>
<organism evidence="1 2">
    <name type="scientific">Dysgonomonas alginatilytica</name>
    <dbReference type="NCBI Taxonomy" id="1605892"/>
    <lineage>
        <taxon>Bacteria</taxon>
        <taxon>Pseudomonadati</taxon>
        <taxon>Bacteroidota</taxon>
        <taxon>Bacteroidia</taxon>
        <taxon>Bacteroidales</taxon>
        <taxon>Dysgonomonadaceae</taxon>
        <taxon>Dysgonomonas</taxon>
    </lineage>
</organism>
<proteinExistence type="predicted"/>
<accession>A0A2V3PP33</accession>
<sequence length="178" mass="20532">MKKILFVILSLGFVISSYSQPIEGKSIGSNTTKEEQDSENKILVDADFIQAWEQSSLDKQFADKDLYKLEAFTRLKGGEDQFSYYIIKELSWGDSFKSYLIYEEYESERAIWLANYTKNHTLIDAVEVYYDNAEGAWSTTSIINLKEHSLEITKYDAYADPDQTLQRVKITSNGKVEK</sequence>
<name>A0A2V3PP33_9BACT</name>
<reference evidence="1 2" key="1">
    <citation type="submission" date="2018-03" db="EMBL/GenBank/DDBJ databases">
        <title>Genomic Encyclopedia of Archaeal and Bacterial Type Strains, Phase II (KMG-II): from individual species to whole genera.</title>
        <authorList>
            <person name="Goeker M."/>
        </authorList>
    </citation>
    <scope>NUCLEOTIDE SEQUENCE [LARGE SCALE GENOMIC DNA]</scope>
    <source>
        <strain evidence="1 2">DSM 100214</strain>
    </source>
</reference>
<evidence type="ECO:0000313" key="2">
    <source>
        <dbReference type="Proteomes" id="UP000247973"/>
    </source>
</evidence>
<dbReference type="AlphaFoldDB" id="A0A2V3PP33"/>
<keyword evidence="2" id="KW-1185">Reference proteome</keyword>
<gene>
    <name evidence="1" type="ORF">CLV62_11747</name>
</gene>
<evidence type="ECO:0000313" key="1">
    <source>
        <dbReference type="EMBL" id="PXV62831.1"/>
    </source>
</evidence>
<dbReference type="EMBL" id="QICL01000017">
    <property type="protein sequence ID" value="PXV62831.1"/>
    <property type="molecule type" value="Genomic_DNA"/>
</dbReference>
<dbReference type="OrthoDB" id="946627at2"/>
<dbReference type="Proteomes" id="UP000247973">
    <property type="component" value="Unassembled WGS sequence"/>
</dbReference>
<protein>
    <submittedName>
        <fullName evidence="1">Uncharacterized protein</fullName>
    </submittedName>
</protein>
<dbReference type="RefSeq" id="WP_110311240.1">
    <property type="nucleotide sequence ID" value="NZ_QICL01000017.1"/>
</dbReference>